<protein>
    <submittedName>
        <fullName evidence="1">Uncharacterized protein</fullName>
    </submittedName>
</protein>
<dbReference type="InterPro" id="IPR008042">
    <property type="entry name" value="Retrotrans_Pao"/>
</dbReference>
<reference evidence="1 2" key="1">
    <citation type="journal article" date="2019" name="Sci. Rep.">
        <title>Orb-weaving spider Araneus ventricosus genome elucidates the spidroin gene catalogue.</title>
        <authorList>
            <person name="Kono N."/>
            <person name="Nakamura H."/>
            <person name="Ohtoshi R."/>
            <person name="Moran D.A.P."/>
            <person name="Shinohara A."/>
            <person name="Yoshida Y."/>
            <person name="Fujiwara M."/>
            <person name="Mori M."/>
            <person name="Tomita M."/>
            <person name="Arakawa K."/>
        </authorList>
    </citation>
    <scope>NUCLEOTIDE SEQUENCE [LARGE SCALE GENOMIC DNA]</scope>
</reference>
<accession>A0A4Y2DWM9</accession>
<name>A0A4Y2DWM9_ARAVE</name>
<dbReference type="Proteomes" id="UP000499080">
    <property type="component" value="Unassembled WGS sequence"/>
</dbReference>
<keyword evidence="2" id="KW-1185">Reference proteome</keyword>
<dbReference type="AlphaFoldDB" id="A0A4Y2DWM9"/>
<evidence type="ECO:0000313" key="2">
    <source>
        <dbReference type="Proteomes" id="UP000499080"/>
    </source>
</evidence>
<dbReference type="PANTHER" id="PTHR47331">
    <property type="entry name" value="PHD-TYPE DOMAIN-CONTAINING PROTEIN"/>
    <property type="match status" value="1"/>
</dbReference>
<dbReference type="PANTHER" id="PTHR47331:SF5">
    <property type="entry name" value="RIBONUCLEASE H"/>
    <property type="match status" value="1"/>
</dbReference>
<dbReference type="OrthoDB" id="5876180at2759"/>
<dbReference type="Pfam" id="PF05380">
    <property type="entry name" value="Peptidase_A17"/>
    <property type="match status" value="1"/>
</dbReference>
<gene>
    <name evidence="1" type="ORF">AVEN_216634_1</name>
</gene>
<sequence length="191" mass="21597">MDDGITGTNDVKTAQILQTQGGMKLHKWTSNSLELLNNFSSSNQERTFPIDANVSKTLGLNWLHLDEYFIFKVDCKHVPNPTKRNVLSVIAKLYDPLGLLGPVICEMKIFLQKLWLEKLSFDCPLPQSIAVERNYLVSSLKAIELIKIPRWILVDSSQKLVLHCFSDSLQAAYGAVIYLQCVMPYDTCYGV</sequence>
<dbReference type="EMBL" id="BGPR01000439">
    <property type="protein sequence ID" value="GBM20208.1"/>
    <property type="molecule type" value="Genomic_DNA"/>
</dbReference>
<evidence type="ECO:0000313" key="1">
    <source>
        <dbReference type="EMBL" id="GBM20208.1"/>
    </source>
</evidence>
<comment type="caution">
    <text evidence="1">The sequence shown here is derived from an EMBL/GenBank/DDBJ whole genome shotgun (WGS) entry which is preliminary data.</text>
</comment>
<organism evidence="1 2">
    <name type="scientific">Araneus ventricosus</name>
    <name type="common">Orbweaver spider</name>
    <name type="synonym">Epeira ventricosa</name>
    <dbReference type="NCBI Taxonomy" id="182803"/>
    <lineage>
        <taxon>Eukaryota</taxon>
        <taxon>Metazoa</taxon>
        <taxon>Ecdysozoa</taxon>
        <taxon>Arthropoda</taxon>
        <taxon>Chelicerata</taxon>
        <taxon>Arachnida</taxon>
        <taxon>Araneae</taxon>
        <taxon>Araneomorphae</taxon>
        <taxon>Entelegynae</taxon>
        <taxon>Araneoidea</taxon>
        <taxon>Araneidae</taxon>
        <taxon>Araneus</taxon>
    </lineage>
</organism>
<proteinExistence type="predicted"/>